<dbReference type="SUPFAM" id="SSF55469">
    <property type="entry name" value="FMN-dependent nitroreductase-like"/>
    <property type="match status" value="1"/>
</dbReference>
<dbReference type="Proteomes" id="UP000291289">
    <property type="component" value="Unassembled WGS sequence"/>
</dbReference>
<evidence type="ECO:0000313" key="4">
    <source>
        <dbReference type="EMBL" id="TCD54812.1"/>
    </source>
</evidence>
<comment type="similarity">
    <text evidence="1">Belongs to the nitroreductase family.</text>
</comment>
<dbReference type="AlphaFoldDB" id="A0A4R0QR34"/>
<accession>A0A4R0QR34</accession>
<evidence type="ECO:0000259" key="3">
    <source>
        <dbReference type="Pfam" id="PF00881"/>
    </source>
</evidence>
<feature type="domain" description="Nitroreductase" evidence="3">
    <location>
        <begin position="8"/>
        <end position="191"/>
    </location>
</feature>
<dbReference type="InterPro" id="IPR029479">
    <property type="entry name" value="Nitroreductase"/>
</dbReference>
<organism evidence="4 5">
    <name type="scientific">Alloscardovia theropitheci</name>
    <dbReference type="NCBI Taxonomy" id="2496842"/>
    <lineage>
        <taxon>Bacteria</taxon>
        <taxon>Bacillati</taxon>
        <taxon>Actinomycetota</taxon>
        <taxon>Actinomycetes</taxon>
        <taxon>Bifidobacteriales</taxon>
        <taxon>Bifidobacteriaceae</taxon>
        <taxon>Alloscardovia</taxon>
    </lineage>
</organism>
<protein>
    <submittedName>
        <fullName evidence="4">Nitrobenzoate reductase</fullName>
    </submittedName>
</protein>
<dbReference type="OrthoDB" id="9798230at2"/>
<comment type="caution">
    <text evidence="4">The sequence shown here is derived from an EMBL/GenBank/DDBJ whole genome shotgun (WGS) entry which is preliminary data.</text>
</comment>
<evidence type="ECO:0000313" key="5">
    <source>
        <dbReference type="Proteomes" id="UP000291289"/>
    </source>
</evidence>
<sequence length="216" mass="24568">MEFATVVNERHSVRDFTQEEIPVDVLRQITQLAQKTPTWVNEQPAKVYFVTKDAALRLRHEYEKRINDNEPAHSDIEPMPREKWPERNQNIMGRWTIEFKKQFEPGQVHFNHAQKTLFNAPVFAFITIPKGIFDWAIFDAGAYSNTLMLAAKSLGVDSIAAYATVIYPEVVRTIANIPEDELLVIGIGLGYASKDDINTFVPSRASVDDVMTVVES</sequence>
<dbReference type="InterPro" id="IPR000415">
    <property type="entry name" value="Nitroreductase-like"/>
</dbReference>
<gene>
    <name evidence="4" type="ORF">EJ419_01570</name>
</gene>
<dbReference type="CDD" id="cd02136">
    <property type="entry name" value="PnbA_NfnB-like"/>
    <property type="match status" value="1"/>
</dbReference>
<name>A0A4R0QR34_9BIFI</name>
<evidence type="ECO:0000256" key="2">
    <source>
        <dbReference type="ARBA" id="ARBA00023002"/>
    </source>
</evidence>
<dbReference type="PANTHER" id="PTHR43673">
    <property type="entry name" value="NAD(P)H NITROREDUCTASE YDGI-RELATED"/>
    <property type="match status" value="1"/>
</dbReference>
<proteinExistence type="inferred from homology"/>
<dbReference type="Pfam" id="PF00881">
    <property type="entry name" value="Nitroreductase"/>
    <property type="match status" value="1"/>
</dbReference>
<evidence type="ECO:0000256" key="1">
    <source>
        <dbReference type="ARBA" id="ARBA00007118"/>
    </source>
</evidence>
<dbReference type="EMBL" id="RXLP01000004">
    <property type="protein sequence ID" value="TCD54812.1"/>
    <property type="molecule type" value="Genomic_DNA"/>
</dbReference>
<dbReference type="Gene3D" id="3.40.109.10">
    <property type="entry name" value="NADH Oxidase"/>
    <property type="match status" value="1"/>
</dbReference>
<reference evidence="4 5" key="1">
    <citation type="submission" date="2018-12" db="EMBL/GenBank/DDBJ databases">
        <title>Alloscrdovia theropitheci sp. nov: a novel taxon from the feces of the bleeding-herat monkey (Theropithecus geleda).</title>
        <authorList>
            <person name="Modesto M."/>
        </authorList>
    </citation>
    <scope>NUCLEOTIDE SEQUENCE [LARGE SCALE GENOMIC DNA]</scope>
    <source>
        <strain evidence="4 5">GLDI4/2</strain>
    </source>
</reference>
<dbReference type="GO" id="GO:0016491">
    <property type="term" value="F:oxidoreductase activity"/>
    <property type="evidence" value="ECO:0007669"/>
    <property type="project" value="UniProtKB-KW"/>
</dbReference>
<keyword evidence="2" id="KW-0560">Oxidoreductase</keyword>
<keyword evidence="5" id="KW-1185">Reference proteome</keyword>
<dbReference type="RefSeq" id="WP_131283162.1">
    <property type="nucleotide sequence ID" value="NZ_RXLP01000004.1"/>
</dbReference>
<dbReference type="PANTHER" id="PTHR43673:SF10">
    <property type="entry name" value="NADH DEHYDROGENASE_NAD(P)H NITROREDUCTASE XCC3605-RELATED"/>
    <property type="match status" value="1"/>
</dbReference>